<gene>
    <name evidence="14 18" type="primary">murC</name>
    <name evidence="18" type="ORF">HF203_03905</name>
</gene>
<dbReference type="InterPro" id="IPR050061">
    <property type="entry name" value="MurCDEF_pg_biosynth"/>
</dbReference>
<evidence type="ECO:0000256" key="3">
    <source>
        <dbReference type="ARBA" id="ARBA00012211"/>
    </source>
</evidence>
<comment type="caution">
    <text evidence="18">The sequence shown here is derived from an EMBL/GenBank/DDBJ whole genome shotgun (WGS) entry which is preliminary data.</text>
</comment>
<dbReference type="InterPro" id="IPR036565">
    <property type="entry name" value="Mur-like_cat_sf"/>
</dbReference>
<dbReference type="Gene3D" id="3.90.190.20">
    <property type="entry name" value="Mur ligase, C-terminal domain"/>
    <property type="match status" value="1"/>
</dbReference>
<evidence type="ECO:0000256" key="10">
    <source>
        <dbReference type="ARBA" id="ARBA00022984"/>
    </source>
</evidence>
<evidence type="ECO:0000259" key="17">
    <source>
        <dbReference type="Pfam" id="PF08245"/>
    </source>
</evidence>
<dbReference type="Pfam" id="PF01225">
    <property type="entry name" value="Mur_ligase"/>
    <property type="match status" value="1"/>
</dbReference>
<evidence type="ECO:0000256" key="14">
    <source>
        <dbReference type="HAMAP-Rule" id="MF_00046"/>
    </source>
</evidence>
<feature type="domain" description="Mur ligase central" evidence="17">
    <location>
        <begin position="120"/>
        <end position="301"/>
    </location>
</feature>
<comment type="function">
    <text evidence="14">Cell wall formation.</text>
</comment>
<sequence length="475" mass="51277">MNAHLTHTAANMGRVRRLHFVGIGGAGMSGIAELMANLGYEVSGSDLRESEVTRRLVGLGAEVCIGHRAEQVVDADAVVVSTAIDEDNPEIRAARAGRIPIVRRAEMLAELMRFYYGVAVAGTHGKTTTTSLVASVLAEGGLDPTFVIGGRLNSAGANAKLGTTKYLVAEADESDASFLYLQPMVSIVTNIDADHMHTYGNDFSRLRSTFVEFLHHLPFYGLAVLCIDDPVVHGLVSTIPRPVRTYGTHPEADVRASALRQCGMRTSFRVESDALDAPLELTLNLPGRHNVLNALAAITVALELGVEERAIARALSRFEGVGRRFVAHELHDAWGRDLLVVDDYGHHPRELAATLAAAREGWPGRRLVLVFQPHRYSRTQEQFDDFVAVLSGVDTLVLCEVYAAGEQPIPGADGRALSRAIRTRGECDPVFVEGPDAVPELLPNLLEDGDILLLAGAGDIGRLAARLPQLLERGQ</sequence>
<proteinExistence type="inferred from homology"/>
<feature type="domain" description="Mur ligase C-terminal" evidence="16">
    <location>
        <begin position="336"/>
        <end position="458"/>
    </location>
</feature>
<keyword evidence="9 14" id="KW-0133">Cell shape</keyword>
<accession>A0ABX1I884</accession>
<dbReference type="PANTHER" id="PTHR43445">
    <property type="entry name" value="UDP-N-ACETYLMURAMATE--L-ALANINE LIGASE-RELATED"/>
    <property type="match status" value="1"/>
</dbReference>
<reference evidence="18 19" key="1">
    <citation type="submission" date="2020-04" db="EMBL/GenBank/DDBJ databases">
        <title>Draft Whole-Genome sequence of Marichromatium bheemlicum DSM 18632, type strain.</title>
        <authorList>
            <person name="Kyndt J.A."/>
            <person name="Meyer T.E."/>
        </authorList>
    </citation>
    <scope>NUCLEOTIDE SEQUENCE [LARGE SCALE GENOMIC DNA]</scope>
    <source>
        <strain evidence="18 19">DSM 18632</strain>
    </source>
</reference>
<evidence type="ECO:0000256" key="8">
    <source>
        <dbReference type="ARBA" id="ARBA00022840"/>
    </source>
</evidence>
<keyword evidence="6 14" id="KW-0132">Cell division</keyword>
<keyword evidence="11 14" id="KW-0131">Cell cycle</keyword>
<dbReference type="Proteomes" id="UP000740754">
    <property type="component" value="Unassembled WGS sequence"/>
</dbReference>
<dbReference type="InterPro" id="IPR013221">
    <property type="entry name" value="Mur_ligase_cen"/>
</dbReference>
<keyword evidence="5 14" id="KW-0436">Ligase</keyword>
<keyword evidence="19" id="KW-1185">Reference proteome</keyword>
<dbReference type="RefSeq" id="WP_168666764.1">
    <property type="nucleotide sequence ID" value="NZ_JAAXKX010000003.1"/>
</dbReference>
<evidence type="ECO:0000256" key="13">
    <source>
        <dbReference type="ARBA" id="ARBA00047833"/>
    </source>
</evidence>
<keyword evidence="8 14" id="KW-0067">ATP-binding</keyword>
<dbReference type="NCBIfam" id="TIGR01082">
    <property type="entry name" value="murC"/>
    <property type="match status" value="1"/>
</dbReference>
<dbReference type="EMBL" id="JAAXKX010000003">
    <property type="protein sequence ID" value="NKN32361.1"/>
    <property type="molecule type" value="Genomic_DNA"/>
</dbReference>
<evidence type="ECO:0000256" key="12">
    <source>
        <dbReference type="ARBA" id="ARBA00023316"/>
    </source>
</evidence>
<dbReference type="Pfam" id="PF08245">
    <property type="entry name" value="Mur_ligase_M"/>
    <property type="match status" value="1"/>
</dbReference>
<evidence type="ECO:0000256" key="6">
    <source>
        <dbReference type="ARBA" id="ARBA00022618"/>
    </source>
</evidence>
<feature type="binding site" evidence="14">
    <location>
        <begin position="122"/>
        <end position="128"/>
    </location>
    <ligand>
        <name>ATP</name>
        <dbReference type="ChEBI" id="CHEBI:30616"/>
    </ligand>
</feature>
<evidence type="ECO:0000259" key="15">
    <source>
        <dbReference type="Pfam" id="PF01225"/>
    </source>
</evidence>
<dbReference type="Gene3D" id="3.40.1190.10">
    <property type="entry name" value="Mur-like, catalytic domain"/>
    <property type="match status" value="1"/>
</dbReference>
<evidence type="ECO:0000256" key="1">
    <source>
        <dbReference type="ARBA" id="ARBA00004496"/>
    </source>
</evidence>
<dbReference type="SUPFAM" id="SSF53623">
    <property type="entry name" value="MurD-like peptide ligases, catalytic domain"/>
    <property type="match status" value="1"/>
</dbReference>
<evidence type="ECO:0000259" key="16">
    <source>
        <dbReference type="Pfam" id="PF02875"/>
    </source>
</evidence>
<dbReference type="InterPro" id="IPR005758">
    <property type="entry name" value="UDP-N-AcMur_Ala_ligase_MurC"/>
</dbReference>
<feature type="domain" description="Mur ligase N-terminal catalytic" evidence="15">
    <location>
        <begin position="18"/>
        <end position="116"/>
    </location>
</feature>
<dbReference type="PANTHER" id="PTHR43445:SF3">
    <property type="entry name" value="UDP-N-ACETYLMURAMATE--L-ALANINE LIGASE"/>
    <property type="match status" value="1"/>
</dbReference>
<comment type="subcellular location">
    <subcellularLocation>
        <location evidence="1 14">Cytoplasm</location>
    </subcellularLocation>
</comment>
<keyword evidence="7 14" id="KW-0547">Nucleotide-binding</keyword>
<dbReference type="InterPro" id="IPR036615">
    <property type="entry name" value="Mur_ligase_C_dom_sf"/>
</dbReference>
<dbReference type="SUPFAM" id="SSF53244">
    <property type="entry name" value="MurD-like peptide ligases, peptide-binding domain"/>
    <property type="match status" value="1"/>
</dbReference>
<dbReference type="Pfam" id="PF02875">
    <property type="entry name" value="Mur_ligase_C"/>
    <property type="match status" value="1"/>
</dbReference>
<evidence type="ECO:0000256" key="11">
    <source>
        <dbReference type="ARBA" id="ARBA00023306"/>
    </source>
</evidence>
<keyword evidence="4 14" id="KW-0963">Cytoplasm</keyword>
<dbReference type="GO" id="GO:0008763">
    <property type="term" value="F:UDP-N-acetylmuramate-L-alanine ligase activity"/>
    <property type="evidence" value="ECO:0007669"/>
    <property type="project" value="UniProtKB-EC"/>
</dbReference>
<evidence type="ECO:0000313" key="19">
    <source>
        <dbReference type="Proteomes" id="UP000740754"/>
    </source>
</evidence>
<comment type="catalytic activity">
    <reaction evidence="13 14">
        <text>UDP-N-acetyl-alpha-D-muramate + L-alanine + ATP = UDP-N-acetyl-alpha-D-muramoyl-L-alanine + ADP + phosphate + H(+)</text>
        <dbReference type="Rhea" id="RHEA:23372"/>
        <dbReference type="ChEBI" id="CHEBI:15378"/>
        <dbReference type="ChEBI" id="CHEBI:30616"/>
        <dbReference type="ChEBI" id="CHEBI:43474"/>
        <dbReference type="ChEBI" id="CHEBI:57972"/>
        <dbReference type="ChEBI" id="CHEBI:70757"/>
        <dbReference type="ChEBI" id="CHEBI:83898"/>
        <dbReference type="ChEBI" id="CHEBI:456216"/>
        <dbReference type="EC" id="6.3.2.8"/>
    </reaction>
</comment>
<organism evidence="18 19">
    <name type="scientific">Marichromatium bheemlicum</name>
    <dbReference type="NCBI Taxonomy" id="365339"/>
    <lineage>
        <taxon>Bacteria</taxon>
        <taxon>Pseudomonadati</taxon>
        <taxon>Pseudomonadota</taxon>
        <taxon>Gammaproteobacteria</taxon>
        <taxon>Chromatiales</taxon>
        <taxon>Chromatiaceae</taxon>
        <taxon>Marichromatium</taxon>
    </lineage>
</organism>
<evidence type="ECO:0000256" key="2">
    <source>
        <dbReference type="ARBA" id="ARBA00004752"/>
    </source>
</evidence>
<dbReference type="InterPro" id="IPR004101">
    <property type="entry name" value="Mur_ligase_C"/>
</dbReference>
<dbReference type="EC" id="6.3.2.8" evidence="3 14"/>
<dbReference type="SUPFAM" id="SSF51984">
    <property type="entry name" value="MurCD N-terminal domain"/>
    <property type="match status" value="1"/>
</dbReference>
<keyword evidence="12 14" id="KW-0961">Cell wall biogenesis/degradation</keyword>
<dbReference type="HAMAP" id="MF_00046">
    <property type="entry name" value="MurC"/>
    <property type="match status" value="1"/>
</dbReference>
<evidence type="ECO:0000313" key="18">
    <source>
        <dbReference type="EMBL" id="NKN32361.1"/>
    </source>
</evidence>
<comment type="pathway">
    <text evidence="2 14">Cell wall biogenesis; peptidoglycan biosynthesis.</text>
</comment>
<evidence type="ECO:0000256" key="7">
    <source>
        <dbReference type="ARBA" id="ARBA00022741"/>
    </source>
</evidence>
<dbReference type="Gene3D" id="3.40.50.720">
    <property type="entry name" value="NAD(P)-binding Rossmann-like Domain"/>
    <property type="match status" value="1"/>
</dbReference>
<comment type="similarity">
    <text evidence="14">Belongs to the MurCDEF family.</text>
</comment>
<protein>
    <recommendedName>
        <fullName evidence="3 14">UDP-N-acetylmuramate--L-alanine ligase</fullName>
        <ecNumber evidence="3 14">6.3.2.8</ecNumber>
    </recommendedName>
    <alternativeName>
        <fullName evidence="14">UDP-N-acetylmuramoyl-L-alanine synthetase</fullName>
    </alternativeName>
</protein>
<dbReference type="InterPro" id="IPR000713">
    <property type="entry name" value="Mur_ligase_N"/>
</dbReference>
<evidence type="ECO:0000256" key="5">
    <source>
        <dbReference type="ARBA" id="ARBA00022598"/>
    </source>
</evidence>
<name>A0ABX1I884_9GAMM</name>
<evidence type="ECO:0000256" key="4">
    <source>
        <dbReference type="ARBA" id="ARBA00022490"/>
    </source>
</evidence>
<keyword evidence="10 14" id="KW-0573">Peptidoglycan synthesis</keyword>
<evidence type="ECO:0000256" key="9">
    <source>
        <dbReference type="ARBA" id="ARBA00022960"/>
    </source>
</evidence>